<keyword evidence="6" id="KW-1185">Reference proteome</keyword>
<dbReference type="AlphaFoldDB" id="A0ABD5SX42"/>
<evidence type="ECO:0000256" key="3">
    <source>
        <dbReference type="SAM" id="MobiDB-lite"/>
    </source>
</evidence>
<protein>
    <submittedName>
        <fullName evidence="5">AMP-binding protein</fullName>
    </submittedName>
</protein>
<evidence type="ECO:0000259" key="4">
    <source>
        <dbReference type="Pfam" id="PF00501"/>
    </source>
</evidence>
<sequence>VLSVDEPRDESVGAFAGTEPVDVEPAVGGLDETVVLAFTSGTTGDPKAVRLTRRNFLASATASAFRLGIDPDDRWCCPLSLYHVGGLSVVVRSVLYGTTAVLTRSRGFDATDVLDVLNGYDCTGVSVVPTMLGRLLEAGDLPESLRFVLVGGAPTPNDIVEACEDRGVPIYPSYGMTEATSQIATARPREAFDDPDTVGRPLLPTDMTVVDDESGEPLPAGEIGE</sequence>
<gene>
    <name evidence="5" type="ORF">ACFQE6_31850</name>
</gene>
<evidence type="ECO:0000256" key="1">
    <source>
        <dbReference type="ARBA" id="ARBA00006432"/>
    </source>
</evidence>
<reference evidence="5 6" key="1">
    <citation type="journal article" date="2019" name="Int. J. Syst. Evol. Microbiol.">
        <title>The Global Catalogue of Microorganisms (GCM) 10K type strain sequencing project: providing services to taxonomists for standard genome sequencing and annotation.</title>
        <authorList>
            <consortium name="The Broad Institute Genomics Platform"/>
            <consortium name="The Broad Institute Genome Sequencing Center for Infectious Disease"/>
            <person name="Wu L."/>
            <person name="Ma J."/>
        </authorList>
    </citation>
    <scope>NUCLEOTIDE SEQUENCE [LARGE SCALE GENOMIC DNA]</scope>
    <source>
        <strain evidence="5 6">LMG 29247</strain>
    </source>
</reference>
<dbReference type="PANTHER" id="PTHR43201:SF5">
    <property type="entry name" value="MEDIUM-CHAIN ACYL-COA LIGASE ACSF2, MITOCHONDRIAL"/>
    <property type="match status" value="1"/>
</dbReference>
<organism evidence="5 6">
    <name type="scientific">Natrinema soli</name>
    <dbReference type="NCBI Taxonomy" id="1930624"/>
    <lineage>
        <taxon>Archaea</taxon>
        <taxon>Methanobacteriati</taxon>
        <taxon>Methanobacteriota</taxon>
        <taxon>Stenosarchaea group</taxon>
        <taxon>Halobacteria</taxon>
        <taxon>Halobacteriales</taxon>
        <taxon>Natrialbaceae</taxon>
        <taxon>Natrinema</taxon>
    </lineage>
</organism>
<dbReference type="SUPFAM" id="SSF56801">
    <property type="entry name" value="Acetyl-CoA synthetase-like"/>
    <property type="match status" value="1"/>
</dbReference>
<dbReference type="PANTHER" id="PTHR43201">
    <property type="entry name" value="ACYL-COA SYNTHETASE"/>
    <property type="match status" value="1"/>
</dbReference>
<dbReference type="GO" id="GO:0016874">
    <property type="term" value="F:ligase activity"/>
    <property type="evidence" value="ECO:0007669"/>
    <property type="project" value="UniProtKB-KW"/>
</dbReference>
<dbReference type="PROSITE" id="PS00455">
    <property type="entry name" value="AMP_BINDING"/>
    <property type="match status" value="1"/>
</dbReference>
<accession>A0ABD5SX42</accession>
<dbReference type="InterPro" id="IPR042099">
    <property type="entry name" value="ANL_N_sf"/>
</dbReference>
<dbReference type="EMBL" id="JBHSWV010000756">
    <property type="protein sequence ID" value="MFC6769462.1"/>
    <property type="molecule type" value="Genomic_DNA"/>
</dbReference>
<name>A0ABD5SX42_9EURY</name>
<feature type="domain" description="AMP-dependent synthetase/ligase" evidence="4">
    <location>
        <begin position="24"/>
        <end position="225"/>
    </location>
</feature>
<feature type="region of interest" description="Disordered" evidence="3">
    <location>
        <begin position="189"/>
        <end position="225"/>
    </location>
</feature>
<dbReference type="Gene3D" id="3.40.50.12780">
    <property type="entry name" value="N-terminal domain of ligase-like"/>
    <property type="match status" value="1"/>
</dbReference>
<feature type="non-terminal residue" evidence="5">
    <location>
        <position position="225"/>
    </location>
</feature>
<dbReference type="InterPro" id="IPR000873">
    <property type="entry name" value="AMP-dep_synth/lig_dom"/>
</dbReference>
<comment type="caution">
    <text evidence="5">The sequence shown here is derived from an EMBL/GenBank/DDBJ whole genome shotgun (WGS) entry which is preliminary data.</text>
</comment>
<evidence type="ECO:0000313" key="5">
    <source>
        <dbReference type="EMBL" id="MFC6769462.1"/>
    </source>
</evidence>
<feature type="non-terminal residue" evidence="5">
    <location>
        <position position="1"/>
    </location>
</feature>
<dbReference type="RefSeq" id="WP_273742107.1">
    <property type="nucleotide sequence ID" value="NZ_JAQIVI010000756.1"/>
</dbReference>
<dbReference type="Pfam" id="PF00501">
    <property type="entry name" value="AMP-binding"/>
    <property type="match status" value="1"/>
</dbReference>
<proteinExistence type="inferred from homology"/>
<evidence type="ECO:0000256" key="2">
    <source>
        <dbReference type="ARBA" id="ARBA00022598"/>
    </source>
</evidence>
<evidence type="ECO:0000313" key="6">
    <source>
        <dbReference type="Proteomes" id="UP001596383"/>
    </source>
</evidence>
<keyword evidence="2" id="KW-0436">Ligase</keyword>
<dbReference type="Proteomes" id="UP001596383">
    <property type="component" value="Unassembled WGS sequence"/>
</dbReference>
<comment type="similarity">
    <text evidence="1">Belongs to the ATP-dependent AMP-binding enzyme family.</text>
</comment>
<dbReference type="InterPro" id="IPR020845">
    <property type="entry name" value="AMP-binding_CS"/>
</dbReference>